<feature type="region of interest" description="Disordered" evidence="1">
    <location>
        <begin position="269"/>
        <end position="288"/>
    </location>
</feature>
<keyword evidence="2" id="KW-0732">Signal</keyword>
<evidence type="ECO:0000313" key="3">
    <source>
        <dbReference type="EMBL" id="ORE85813.1"/>
    </source>
</evidence>
<gene>
    <name evidence="3" type="ORF">ATO7_10988</name>
</gene>
<dbReference type="CDD" id="cd16329">
    <property type="entry name" value="LolA_like"/>
    <property type="match status" value="1"/>
</dbReference>
<evidence type="ECO:0000256" key="2">
    <source>
        <dbReference type="SAM" id="SignalP"/>
    </source>
</evidence>
<dbReference type="InterPro" id="IPR010752">
    <property type="entry name" value="DUF1329"/>
</dbReference>
<organism evidence="3 4">
    <name type="scientific">Oceanococcus atlanticus</name>
    <dbReference type="NCBI Taxonomy" id="1317117"/>
    <lineage>
        <taxon>Bacteria</taxon>
        <taxon>Pseudomonadati</taxon>
        <taxon>Pseudomonadota</taxon>
        <taxon>Gammaproteobacteria</taxon>
        <taxon>Chromatiales</taxon>
        <taxon>Oceanococcaceae</taxon>
        <taxon>Oceanococcus</taxon>
    </lineage>
</organism>
<comment type="caution">
    <text evidence="3">The sequence shown here is derived from an EMBL/GenBank/DDBJ whole genome shotgun (WGS) entry which is preliminary data.</text>
</comment>
<evidence type="ECO:0008006" key="5">
    <source>
        <dbReference type="Google" id="ProtNLM"/>
    </source>
</evidence>
<name>A0A1Y1SB71_9GAMM</name>
<feature type="signal peptide" evidence="2">
    <location>
        <begin position="1"/>
        <end position="22"/>
    </location>
</feature>
<dbReference type="Pfam" id="PF07044">
    <property type="entry name" value="DUF1329"/>
    <property type="match status" value="1"/>
</dbReference>
<dbReference type="Gene3D" id="2.50.20.10">
    <property type="entry name" value="Lipoprotein localisation LolA/LolB/LppX"/>
    <property type="match status" value="1"/>
</dbReference>
<accession>A0A1Y1SB71</accession>
<dbReference type="STRING" id="1317117.ATO7_10988"/>
<dbReference type="RefSeq" id="WP_158523169.1">
    <property type="nucleotide sequence ID" value="NZ_AQQV01000003.1"/>
</dbReference>
<feature type="chain" id="PRO_5013299363" description="Outer membrane lipoprotein-sorting protein" evidence="2">
    <location>
        <begin position="23"/>
        <end position="455"/>
    </location>
</feature>
<keyword evidence="4" id="KW-1185">Reference proteome</keyword>
<dbReference type="AlphaFoldDB" id="A0A1Y1SB71"/>
<sequence>MSRYASLITLLIMALTPLSTYAKVSAEEAARLGKDLTPLGGTRAANADGSIPEWTGGYVMARAPAPDAQRLPRTFSDITTDRPLFVITRDNLDEYRDMLSQGHLRLFEMYGDTYKMPVYPTRRTGAAPEYIYEGTRQNALKAEMTNFGESIENGAIGVPFPIPSHPQEIMWNHKTRFRGASLKRYNAQIVVQTNGDFIAHRLREDVRFSWSMPNAKPEDLNGVMAYFLQLTMAPPRSAGQVLLVHETLDQQENVRRAWLYNPGQRRTRRAPNVAYDNPGSGSDGLRTNDQLDVFNGATDRYNWKLVGKREIIAPYNGYKLIDNRLDYDDIIRADHPDQDLMRYEKIRVWVVESDIRRGTSHLYKQRRFYVDEDTWTIVMVDIYDARDDLWRFQEYHQVLLPWTQSVGPAGHMIYDFNSRRYLAMEMMNEEPLFEFVTIGEEHFRPANVRSVATRR</sequence>
<dbReference type="OrthoDB" id="7053337at2"/>
<reference evidence="3 4" key="1">
    <citation type="submission" date="2013-04" db="EMBL/GenBank/DDBJ databases">
        <title>Oceanococcus atlanticus 22II-S10r2 Genome Sequencing.</title>
        <authorList>
            <person name="Lai Q."/>
            <person name="Li G."/>
            <person name="Shao Z."/>
        </authorList>
    </citation>
    <scope>NUCLEOTIDE SEQUENCE [LARGE SCALE GENOMIC DNA]</scope>
    <source>
        <strain evidence="3 4">22II-S10r2</strain>
    </source>
</reference>
<protein>
    <recommendedName>
        <fullName evidence="5">Outer membrane lipoprotein-sorting protein</fullName>
    </recommendedName>
</protein>
<proteinExistence type="predicted"/>
<dbReference type="EMBL" id="AQQV01000003">
    <property type="protein sequence ID" value="ORE85813.1"/>
    <property type="molecule type" value="Genomic_DNA"/>
</dbReference>
<evidence type="ECO:0000313" key="4">
    <source>
        <dbReference type="Proteomes" id="UP000192342"/>
    </source>
</evidence>
<dbReference type="Proteomes" id="UP000192342">
    <property type="component" value="Unassembled WGS sequence"/>
</dbReference>
<evidence type="ECO:0000256" key="1">
    <source>
        <dbReference type="SAM" id="MobiDB-lite"/>
    </source>
</evidence>